<dbReference type="InterPro" id="IPR018955">
    <property type="entry name" value="BCDHK/PDK_N"/>
</dbReference>
<evidence type="ECO:0000256" key="5">
    <source>
        <dbReference type="ARBA" id="ARBA00022777"/>
    </source>
</evidence>
<dbReference type="Gene3D" id="1.20.140.20">
    <property type="entry name" value="Alpha-ketoacid/pyruvate dehydrogenase kinase, N-terminal domain"/>
    <property type="match status" value="1"/>
</dbReference>
<keyword evidence="11" id="KW-1185">Reference proteome</keyword>
<keyword evidence="2" id="KW-0597">Phosphoprotein</keyword>
<evidence type="ECO:0000256" key="6">
    <source>
        <dbReference type="ARBA" id="ARBA00022840"/>
    </source>
</evidence>
<dbReference type="GO" id="GO:0010906">
    <property type="term" value="P:regulation of glucose metabolic process"/>
    <property type="evidence" value="ECO:0007669"/>
    <property type="project" value="TreeGrafter"/>
</dbReference>
<dbReference type="SUPFAM" id="SSF69012">
    <property type="entry name" value="alpha-ketoacid dehydrogenase kinase, N-terminal domain"/>
    <property type="match status" value="1"/>
</dbReference>
<dbReference type="PROSITE" id="PS50109">
    <property type="entry name" value="HIS_KIN"/>
    <property type="match status" value="1"/>
</dbReference>
<evidence type="ECO:0000256" key="2">
    <source>
        <dbReference type="ARBA" id="ARBA00022553"/>
    </source>
</evidence>
<dbReference type="InterPro" id="IPR036890">
    <property type="entry name" value="HATPase_C_sf"/>
</dbReference>
<dbReference type="InterPro" id="IPR003594">
    <property type="entry name" value="HATPase_dom"/>
</dbReference>
<dbReference type="GO" id="GO:0005759">
    <property type="term" value="C:mitochondrial matrix"/>
    <property type="evidence" value="ECO:0007669"/>
    <property type="project" value="UniProtKB-SubCell"/>
</dbReference>
<comment type="similarity">
    <text evidence="1 8">Belongs to the PDK/BCKDK protein kinase family.</text>
</comment>
<organism evidence="10 11">
    <name type="scientific">Malassezia psittaci</name>
    <dbReference type="NCBI Taxonomy" id="1821823"/>
    <lineage>
        <taxon>Eukaryota</taxon>
        <taxon>Fungi</taxon>
        <taxon>Dikarya</taxon>
        <taxon>Basidiomycota</taxon>
        <taxon>Ustilaginomycotina</taxon>
        <taxon>Malasseziomycetes</taxon>
        <taxon>Malasseziales</taxon>
        <taxon>Malasseziaceae</taxon>
        <taxon>Malassezia</taxon>
    </lineage>
</organism>
<evidence type="ECO:0000313" key="11">
    <source>
        <dbReference type="Proteomes" id="UP001214628"/>
    </source>
</evidence>
<keyword evidence="5 8" id="KW-0418">Kinase</keyword>
<dbReference type="AlphaFoldDB" id="A0AAF0F3M0"/>
<dbReference type="Pfam" id="PF02518">
    <property type="entry name" value="HATPase_c"/>
    <property type="match status" value="1"/>
</dbReference>
<dbReference type="InterPro" id="IPR036784">
    <property type="entry name" value="AK/P_DHK_N_sf"/>
</dbReference>
<dbReference type="PANTHER" id="PTHR11947">
    <property type="entry name" value="PYRUVATE DEHYDROGENASE KINASE"/>
    <property type="match status" value="1"/>
</dbReference>
<dbReference type="InterPro" id="IPR005467">
    <property type="entry name" value="His_kinase_dom"/>
</dbReference>
<evidence type="ECO:0000256" key="8">
    <source>
        <dbReference type="RuleBase" id="RU366032"/>
    </source>
</evidence>
<evidence type="ECO:0000256" key="7">
    <source>
        <dbReference type="ARBA" id="ARBA00023128"/>
    </source>
</evidence>
<keyword evidence="6 8" id="KW-0067">ATP-binding</keyword>
<dbReference type="GO" id="GO:0005524">
    <property type="term" value="F:ATP binding"/>
    <property type="evidence" value="ECO:0007669"/>
    <property type="project" value="UniProtKB-UniRule"/>
</dbReference>
<gene>
    <name evidence="10" type="ORF">MPSI1_000963</name>
</gene>
<name>A0AAF0F3M0_9BASI</name>
<evidence type="ECO:0000259" key="9">
    <source>
        <dbReference type="PROSITE" id="PS50109"/>
    </source>
</evidence>
<proteinExistence type="inferred from homology"/>
<protein>
    <recommendedName>
        <fullName evidence="8">Protein-serine/threonine kinase</fullName>
        <ecNumber evidence="8">2.7.11.-</ecNumber>
    </recommendedName>
</protein>
<sequence>MAEVVRGLPRYAVYGAPMELLIQSLERTPTPLTLRELLAHGGKPGKAPTPDVLRRSAVYVQRELPIRLARRVRQFYSLPFIVGSNPWVQSVARLYASSFAQLATAPPIETPEGHARFTRVLQGLVNDHAENVPKLSRGFMECKEYMDTNQVTKFLNAALHSRIGIRIIAEQHLALAAMAEQNSSNDTQTEYRLTPTSIGIIETQMRPMNVVLSSCDYVRALCEATFEIAPKVEFDGDIEATMVGVPVHLEYVMTELLKNAFRATTENYLSKRKEGIATSEIPSVRVTFGSSRDHVSIRIRDCGGGIPPQNMNQIFSYAFTTANEQKAAETNDEPADVASQGMQSGMGTLAGLGYGLPMARLYVNYFGGSDLDIVSLWGHGCDAFVRLSRQMGSSDVPI</sequence>
<dbReference type="Pfam" id="PF10436">
    <property type="entry name" value="BCDHK_Adom3"/>
    <property type="match status" value="1"/>
</dbReference>
<evidence type="ECO:0000256" key="1">
    <source>
        <dbReference type="ARBA" id="ARBA00006155"/>
    </source>
</evidence>
<evidence type="ECO:0000256" key="3">
    <source>
        <dbReference type="ARBA" id="ARBA00022679"/>
    </source>
</evidence>
<accession>A0AAF0F3M0</accession>
<evidence type="ECO:0000313" key="10">
    <source>
        <dbReference type="EMBL" id="WFD42321.1"/>
    </source>
</evidence>
<dbReference type="GO" id="GO:0004740">
    <property type="term" value="F:pyruvate dehydrogenase (acetyl-transferring) kinase activity"/>
    <property type="evidence" value="ECO:0007669"/>
    <property type="project" value="TreeGrafter"/>
</dbReference>
<keyword evidence="7 8" id="KW-0496">Mitochondrion</keyword>
<dbReference type="Proteomes" id="UP001214628">
    <property type="component" value="Chromosome 1"/>
</dbReference>
<dbReference type="SMART" id="SM00387">
    <property type="entry name" value="HATPase_c"/>
    <property type="match status" value="1"/>
</dbReference>
<dbReference type="EMBL" id="CP118375">
    <property type="protein sequence ID" value="WFD42321.1"/>
    <property type="molecule type" value="Genomic_DNA"/>
</dbReference>
<dbReference type="InterPro" id="IPR039028">
    <property type="entry name" value="BCKD/PDK"/>
</dbReference>
<feature type="domain" description="Histidine kinase" evidence="9">
    <location>
        <begin position="246"/>
        <end position="391"/>
    </location>
</feature>
<dbReference type="Gene3D" id="3.30.565.10">
    <property type="entry name" value="Histidine kinase-like ATPase, C-terminal domain"/>
    <property type="match status" value="1"/>
</dbReference>
<dbReference type="SUPFAM" id="SSF55874">
    <property type="entry name" value="ATPase domain of HSP90 chaperone/DNA topoisomerase II/histidine kinase"/>
    <property type="match status" value="1"/>
</dbReference>
<dbReference type="PANTHER" id="PTHR11947:SF20">
    <property type="entry name" value="[3-METHYL-2-OXOBUTANOATE DEHYDROGENASE [LIPOAMIDE]] KINASE, MITOCHONDRIAL"/>
    <property type="match status" value="1"/>
</dbReference>
<keyword evidence="4 8" id="KW-0547">Nucleotide-binding</keyword>
<comment type="subcellular location">
    <subcellularLocation>
        <location evidence="8">Mitochondrion matrix</location>
    </subcellularLocation>
</comment>
<dbReference type="EC" id="2.7.11.-" evidence="8"/>
<keyword evidence="3 8" id="KW-0808">Transferase</keyword>
<evidence type="ECO:0000256" key="4">
    <source>
        <dbReference type="ARBA" id="ARBA00022741"/>
    </source>
</evidence>
<reference evidence="10" key="1">
    <citation type="submission" date="2023-02" db="EMBL/GenBank/DDBJ databases">
        <title>Mating type loci evolution in Malassezia.</title>
        <authorList>
            <person name="Coelho M.A."/>
        </authorList>
    </citation>
    <scope>NUCLEOTIDE SEQUENCE</scope>
    <source>
        <strain evidence="10">CBS 14136</strain>
    </source>
</reference>